<dbReference type="OrthoDB" id="5771335at2"/>
<accession>A0A2V1GW72</accession>
<dbReference type="GO" id="GO:0006355">
    <property type="term" value="P:regulation of DNA-templated transcription"/>
    <property type="evidence" value="ECO:0007669"/>
    <property type="project" value="InterPro"/>
</dbReference>
<sequence length="85" mass="9927">MDFSDVKNRAILLFAQTEFIWSEQQYDMALELMDQLINEYDLNRPLIDILSNAIEKYENQATEFVEFNRSVADLDNSVALKSSDE</sequence>
<dbReference type="PANTHER" id="PTHR40455">
    <property type="entry name" value="ANTITOXIN HIGA"/>
    <property type="match status" value="1"/>
</dbReference>
<protein>
    <recommendedName>
        <fullName evidence="3">Transcriptional regulator</fullName>
    </recommendedName>
</protein>
<dbReference type="GO" id="GO:0001046">
    <property type="term" value="F:core promoter sequence-specific DNA binding"/>
    <property type="evidence" value="ECO:0007669"/>
    <property type="project" value="TreeGrafter"/>
</dbReference>
<name>A0A2V1GW72_9GAMM</name>
<dbReference type="InterPro" id="IPR039060">
    <property type="entry name" value="Antitox_HigA"/>
</dbReference>
<keyword evidence="2" id="KW-1185">Reference proteome</keyword>
<dbReference type="AlphaFoldDB" id="A0A2V1GW72"/>
<evidence type="ECO:0000313" key="2">
    <source>
        <dbReference type="Proteomes" id="UP000244906"/>
    </source>
</evidence>
<evidence type="ECO:0000313" key="1">
    <source>
        <dbReference type="EMBL" id="PVZ64468.1"/>
    </source>
</evidence>
<dbReference type="EMBL" id="QDDL01000012">
    <property type="protein sequence ID" value="PVZ64468.1"/>
    <property type="molecule type" value="Genomic_DNA"/>
</dbReference>
<comment type="caution">
    <text evidence="1">The sequence shown here is derived from an EMBL/GenBank/DDBJ whole genome shotgun (WGS) entry which is preliminary data.</text>
</comment>
<organism evidence="1 2">
    <name type="scientific">Pelagibaculum spongiae</name>
    <dbReference type="NCBI Taxonomy" id="2080658"/>
    <lineage>
        <taxon>Bacteria</taxon>
        <taxon>Pseudomonadati</taxon>
        <taxon>Pseudomonadota</taxon>
        <taxon>Gammaproteobacteria</taxon>
        <taxon>Oceanospirillales</taxon>
        <taxon>Pelagibaculum</taxon>
    </lineage>
</organism>
<gene>
    <name evidence="1" type="ORF">DC094_19320</name>
</gene>
<proteinExistence type="predicted"/>
<dbReference type="PANTHER" id="PTHR40455:SF1">
    <property type="entry name" value="ANTITOXIN HIGA"/>
    <property type="match status" value="1"/>
</dbReference>
<dbReference type="Proteomes" id="UP000244906">
    <property type="component" value="Unassembled WGS sequence"/>
</dbReference>
<evidence type="ECO:0008006" key="3">
    <source>
        <dbReference type="Google" id="ProtNLM"/>
    </source>
</evidence>
<reference evidence="1 2" key="1">
    <citation type="submission" date="2018-04" db="EMBL/GenBank/DDBJ databases">
        <title>Thalassorhabdus spongiae gen. nov., sp. nov., isolated from a marine sponge in South-West Iceland.</title>
        <authorList>
            <person name="Knobloch S."/>
            <person name="Daussin A."/>
            <person name="Johannsson R."/>
            <person name="Marteinsson V.T."/>
        </authorList>
    </citation>
    <scope>NUCLEOTIDE SEQUENCE [LARGE SCALE GENOMIC DNA]</scope>
    <source>
        <strain evidence="1 2">Hp12</strain>
    </source>
</reference>
<dbReference type="RefSeq" id="WP_116688771.1">
    <property type="nucleotide sequence ID" value="NZ_CAWNYD010000012.1"/>
</dbReference>